<dbReference type="InterPro" id="IPR050312">
    <property type="entry name" value="IolE/XylAMocC-like"/>
</dbReference>
<evidence type="ECO:0000313" key="4">
    <source>
        <dbReference type="Proteomes" id="UP001500742"/>
    </source>
</evidence>
<dbReference type="EMBL" id="BAAAZC010000029">
    <property type="protein sequence ID" value="GAA3985921.1"/>
    <property type="molecule type" value="Genomic_DNA"/>
</dbReference>
<reference evidence="4" key="1">
    <citation type="journal article" date="2019" name="Int. J. Syst. Evol. Microbiol.">
        <title>The Global Catalogue of Microorganisms (GCM) 10K type strain sequencing project: providing services to taxonomists for standard genome sequencing and annotation.</title>
        <authorList>
            <consortium name="The Broad Institute Genomics Platform"/>
            <consortium name="The Broad Institute Genome Sequencing Center for Infectious Disease"/>
            <person name="Wu L."/>
            <person name="Ma J."/>
        </authorList>
    </citation>
    <scope>NUCLEOTIDE SEQUENCE [LARGE SCALE GENOMIC DNA]</scope>
    <source>
        <strain evidence="4">JCM 16601</strain>
    </source>
</reference>
<dbReference type="InterPro" id="IPR013022">
    <property type="entry name" value="Xyl_isomerase-like_TIM-brl"/>
</dbReference>
<gene>
    <name evidence="3" type="ORF">GCM10022210_42810</name>
</gene>
<keyword evidence="3" id="KW-0413">Isomerase</keyword>
<dbReference type="GO" id="GO:0016853">
    <property type="term" value="F:isomerase activity"/>
    <property type="evidence" value="ECO:0007669"/>
    <property type="project" value="UniProtKB-KW"/>
</dbReference>
<dbReference type="PANTHER" id="PTHR12110">
    <property type="entry name" value="HYDROXYPYRUVATE ISOMERASE"/>
    <property type="match status" value="1"/>
</dbReference>
<keyword evidence="1" id="KW-0732">Signal</keyword>
<keyword evidence="4" id="KW-1185">Reference proteome</keyword>
<dbReference type="InterPro" id="IPR036237">
    <property type="entry name" value="Xyl_isomerase-like_sf"/>
</dbReference>
<protein>
    <submittedName>
        <fullName evidence="3">Sugar phosphate isomerase/epimerase</fullName>
    </submittedName>
</protein>
<sequence length="310" mass="33688">MNYNRRKFIQGAGALALGSMALSGKAASLLSNTAPRHTIGLQLFTFFGVIDEDVKGTLTKIAALGYKDMESAFSKKGGYYGMKPHEFKALVNSLGMNWTSHHVLGAPFKLPPGTKLPNGADGKPMVIPPMKNLRDNMQELVDDAAAGGIKYLVCANSPTATTEEIKSTIEVLNKTGEAAKKVGIQFAYHNHDMEFHAVDGKVPYDLLLSETDPHNVKMELDLAWAVKGGKNPVEMFKQHPGRFPLWHVKDLDAARKTILPVGSGIIDFKPIFAAAKSAGMQHFFVEHDGPKDPLASITSSIKYLKGTLKV</sequence>
<dbReference type="SUPFAM" id="SSF51658">
    <property type="entry name" value="Xylose isomerase-like"/>
    <property type="match status" value="1"/>
</dbReference>
<evidence type="ECO:0000259" key="2">
    <source>
        <dbReference type="Pfam" id="PF01261"/>
    </source>
</evidence>
<feature type="signal peptide" evidence="1">
    <location>
        <begin position="1"/>
        <end position="26"/>
    </location>
</feature>
<dbReference type="Gene3D" id="3.20.20.150">
    <property type="entry name" value="Divalent-metal-dependent TIM barrel enzymes"/>
    <property type="match status" value="1"/>
</dbReference>
<proteinExistence type="predicted"/>
<dbReference type="PANTHER" id="PTHR12110:SF41">
    <property type="entry name" value="INOSOSE DEHYDRATASE"/>
    <property type="match status" value="1"/>
</dbReference>
<organism evidence="3 4">
    <name type="scientific">Mucilaginibacter dorajii</name>
    <dbReference type="NCBI Taxonomy" id="692994"/>
    <lineage>
        <taxon>Bacteria</taxon>
        <taxon>Pseudomonadati</taxon>
        <taxon>Bacteroidota</taxon>
        <taxon>Sphingobacteriia</taxon>
        <taxon>Sphingobacteriales</taxon>
        <taxon>Sphingobacteriaceae</taxon>
        <taxon>Mucilaginibacter</taxon>
    </lineage>
</organism>
<dbReference type="Pfam" id="PF01261">
    <property type="entry name" value="AP_endonuc_2"/>
    <property type="match status" value="1"/>
</dbReference>
<comment type="caution">
    <text evidence="3">The sequence shown here is derived from an EMBL/GenBank/DDBJ whole genome shotgun (WGS) entry which is preliminary data.</text>
</comment>
<evidence type="ECO:0000256" key="1">
    <source>
        <dbReference type="SAM" id="SignalP"/>
    </source>
</evidence>
<dbReference type="Proteomes" id="UP001500742">
    <property type="component" value="Unassembled WGS sequence"/>
</dbReference>
<dbReference type="InterPro" id="IPR006311">
    <property type="entry name" value="TAT_signal"/>
</dbReference>
<dbReference type="PROSITE" id="PS51318">
    <property type="entry name" value="TAT"/>
    <property type="match status" value="1"/>
</dbReference>
<evidence type="ECO:0000313" key="3">
    <source>
        <dbReference type="EMBL" id="GAA3985921.1"/>
    </source>
</evidence>
<accession>A0ABP7QQ84</accession>
<name>A0ABP7QQ84_9SPHI</name>
<feature type="domain" description="Xylose isomerase-like TIM barrel" evidence="2">
    <location>
        <begin position="59"/>
        <end position="305"/>
    </location>
</feature>
<dbReference type="RefSeq" id="WP_259089298.1">
    <property type="nucleotide sequence ID" value="NZ_BAAAZC010000029.1"/>
</dbReference>
<feature type="chain" id="PRO_5046336456" evidence="1">
    <location>
        <begin position="27"/>
        <end position="310"/>
    </location>
</feature>